<organism evidence="2 3">
    <name type="scientific">Mucuna pruriens</name>
    <name type="common">Velvet bean</name>
    <name type="synonym">Dolichos pruriens</name>
    <dbReference type="NCBI Taxonomy" id="157652"/>
    <lineage>
        <taxon>Eukaryota</taxon>
        <taxon>Viridiplantae</taxon>
        <taxon>Streptophyta</taxon>
        <taxon>Embryophyta</taxon>
        <taxon>Tracheophyta</taxon>
        <taxon>Spermatophyta</taxon>
        <taxon>Magnoliopsida</taxon>
        <taxon>eudicotyledons</taxon>
        <taxon>Gunneridae</taxon>
        <taxon>Pentapetalae</taxon>
        <taxon>rosids</taxon>
        <taxon>fabids</taxon>
        <taxon>Fabales</taxon>
        <taxon>Fabaceae</taxon>
        <taxon>Papilionoideae</taxon>
        <taxon>50 kb inversion clade</taxon>
        <taxon>NPAAA clade</taxon>
        <taxon>indigoferoid/millettioid clade</taxon>
        <taxon>Phaseoleae</taxon>
        <taxon>Mucuna</taxon>
    </lineage>
</organism>
<keyword evidence="1" id="KW-1133">Transmembrane helix</keyword>
<dbReference type="OrthoDB" id="1321796at2759"/>
<dbReference type="EMBL" id="QJKJ01001732">
    <property type="protein sequence ID" value="RDY06182.1"/>
    <property type="molecule type" value="Genomic_DNA"/>
</dbReference>
<dbReference type="AlphaFoldDB" id="A0A371HTS7"/>
<comment type="caution">
    <text evidence="2">The sequence shown here is derived from an EMBL/GenBank/DDBJ whole genome shotgun (WGS) entry which is preliminary data.</text>
</comment>
<keyword evidence="1" id="KW-0812">Transmembrane</keyword>
<sequence>MASAIYHHGPWSLEVLPYQQGKHVCEESATREVTFFYLYDTLPLKLGVCLPFTQLGWVPSLSVFLWFFSIRRLEKVGWSSLSSQPRRPLLKPFYESYKFFKDQFFHVCRDNVGPNLLVL</sequence>
<proteinExistence type="predicted"/>
<name>A0A371HTS7_MUCPR</name>
<evidence type="ECO:0000313" key="3">
    <source>
        <dbReference type="Proteomes" id="UP000257109"/>
    </source>
</evidence>
<protein>
    <submittedName>
        <fullName evidence="2">Uncharacterized protein</fullName>
    </submittedName>
</protein>
<dbReference type="Proteomes" id="UP000257109">
    <property type="component" value="Unassembled WGS sequence"/>
</dbReference>
<reference evidence="2" key="1">
    <citation type="submission" date="2018-05" db="EMBL/GenBank/DDBJ databases">
        <title>Draft genome of Mucuna pruriens seed.</title>
        <authorList>
            <person name="Nnadi N.E."/>
            <person name="Vos R."/>
            <person name="Hasami M.H."/>
            <person name="Devisetty U.K."/>
            <person name="Aguiy J.C."/>
        </authorList>
    </citation>
    <scope>NUCLEOTIDE SEQUENCE [LARGE SCALE GENOMIC DNA]</scope>
    <source>
        <strain evidence="2">JCA_2017</strain>
    </source>
</reference>
<evidence type="ECO:0000256" key="1">
    <source>
        <dbReference type="SAM" id="Phobius"/>
    </source>
</evidence>
<feature type="non-terminal residue" evidence="2">
    <location>
        <position position="119"/>
    </location>
</feature>
<feature type="transmembrane region" description="Helical" evidence="1">
    <location>
        <begin position="44"/>
        <end position="68"/>
    </location>
</feature>
<evidence type="ECO:0000313" key="2">
    <source>
        <dbReference type="EMBL" id="RDY06182.1"/>
    </source>
</evidence>
<keyword evidence="3" id="KW-1185">Reference proteome</keyword>
<gene>
    <name evidence="2" type="ORF">CR513_09879</name>
</gene>
<feature type="non-terminal residue" evidence="2">
    <location>
        <position position="1"/>
    </location>
</feature>
<accession>A0A371HTS7</accession>
<keyword evidence="1" id="KW-0472">Membrane</keyword>